<accession>A0A8T0FTG2</accession>
<evidence type="ECO:0000256" key="1">
    <source>
        <dbReference type="SAM" id="MobiDB-lite"/>
    </source>
</evidence>
<evidence type="ECO:0000313" key="2">
    <source>
        <dbReference type="EMBL" id="KAF8794066.1"/>
    </source>
</evidence>
<dbReference type="AlphaFoldDB" id="A0A8T0FTG2"/>
<dbReference type="EMBL" id="JABXBU010000002">
    <property type="protein sequence ID" value="KAF8794066.1"/>
    <property type="molecule type" value="Genomic_DNA"/>
</dbReference>
<sequence length="103" mass="11215">MEWEMCGSGKLCEMRMEWDACEWANFVAGGWSGMRVVESRLGLARVICGGVCCVGLARVMCGGVCCVGLARFRKRIPEGADPDAKSKSSALKKKIDPQRSPWG</sequence>
<evidence type="ECO:0000313" key="3">
    <source>
        <dbReference type="Proteomes" id="UP000807504"/>
    </source>
</evidence>
<feature type="region of interest" description="Disordered" evidence="1">
    <location>
        <begin position="78"/>
        <end position="103"/>
    </location>
</feature>
<keyword evidence="3" id="KW-1185">Reference proteome</keyword>
<dbReference type="Proteomes" id="UP000807504">
    <property type="component" value="Unassembled WGS sequence"/>
</dbReference>
<organism evidence="2 3">
    <name type="scientific">Argiope bruennichi</name>
    <name type="common">Wasp spider</name>
    <name type="synonym">Aranea bruennichi</name>
    <dbReference type="NCBI Taxonomy" id="94029"/>
    <lineage>
        <taxon>Eukaryota</taxon>
        <taxon>Metazoa</taxon>
        <taxon>Ecdysozoa</taxon>
        <taxon>Arthropoda</taxon>
        <taxon>Chelicerata</taxon>
        <taxon>Arachnida</taxon>
        <taxon>Araneae</taxon>
        <taxon>Araneomorphae</taxon>
        <taxon>Entelegynae</taxon>
        <taxon>Araneoidea</taxon>
        <taxon>Araneidae</taxon>
        <taxon>Argiope</taxon>
    </lineage>
</organism>
<reference evidence="2" key="2">
    <citation type="submission" date="2020-06" db="EMBL/GenBank/DDBJ databases">
        <authorList>
            <person name="Sheffer M."/>
        </authorList>
    </citation>
    <scope>NUCLEOTIDE SEQUENCE</scope>
</reference>
<comment type="caution">
    <text evidence="2">The sequence shown here is derived from an EMBL/GenBank/DDBJ whole genome shotgun (WGS) entry which is preliminary data.</text>
</comment>
<gene>
    <name evidence="2" type="ORF">HNY73_002087</name>
</gene>
<protein>
    <submittedName>
        <fullName evidence="2">Uncharacterized protein</fullName>
    </submittedName>
</protein>
<name>A0A8T0FTG2_ARGBR</name>
<proteinExistence type="predicted"/>
<reference evidence="2" key="1">
    <citation type="journal article" date="2020" name="bioRxiv">
        <title>Chromosome-level reference genome of the European wasp spider Argiope bruennichi: a resource for studies on range expansion and evolutionary adaptation.</title>
        <authorList>
            <person name="Sheffer M.M."/>
            <person name="Hoppe A."/>
            <person name="Krehenwinkel H."/>
            <person name="Uhl G."/>
            <person name="Kuss A.W."/>
            <person name="Jensen L."/>
            <person name="Jensen C."/>
            <person name="Gillespie R.G."/>
            <person name="Hoff K.J."/>
            <person name="Prost S."/>
        </authorList>
    </citation>
    <scope>NUCLEOTIDE SEQUENCE</scope>
</reference>